<dbReference type="PROSITE" id="PS50262">
    <property type="entry name" value="G_PROTEIN_RECEP_F1_2"/>
    <property type="match status" value="1"/>
</dbReference>
<keyword evidence="2 8" id="KW-0812">Transmembrane</keyword>
<sequence>MLSSLAVIKEDSRSMDRRKELLPSSTSEPQLNFNSIDSSHIALITIYTAVFIGGVCGVIKMSFLLLKMNALSVTTTAIINLVVVHSLFLVTVPFRVYYYATKKWIFGTIFCKVVSGMLHFHMYLTFLFYMIFLVIRCLIFFQWKDKVEFYRNLHAVATSIAVWVLAIVIVVPVLFCWYGKTGVYANVTCFEFQQEFSSAPVKAVNYIVIAVMVAIICTLLGLQVFMIRKVVKTLSGSLWSYQEFQAQLKSLFFIGILMFCFLPSHFFRIYFIQHADDKRLNSVNEICLSITAISCLDLFLFVITGSKTLRQKISGLSCC</sequence>
<dbReference type="InterPro" id="IPR047160">
    <property type="entry name" value="GP183-like"/>
</dbReference>
<keyword evidence="7" id="KW-0807">Transducer</keyword>
<feature type="transmembrane region" description="Helical" evidence="8">
    <location>
        <begin position="283"/>
        <end position="303"/>
    </location>
</feature>
<keyword evidence="5 8" id="KW-0472">Membrane</keyword>
<evidence type="ECO:0000256" key="7">
    <source>
        <dbReference type="ARBA" id="ARBA00023224"/>
    </source>
</evidence>
<reference evidence="10" key="2">
    <citation type="submission" date="2025-08" db="UniProtKB">
        <authorList>
            <consortium name="Ensembl"/>
        </authorList>
    </citation>
    <scope>IDENTIFICATION</scope>
</reference>
<dbReference type="AlphaFoldDB" id="A0A670JK64"/>
<protein>
    <submittedName>
        <fullName evidence="10">Probable G-protein coupled receptor 141</fullName>
    </submittedName>
</protein>
<dbReference type="PANTHER" id="PTHR24237">
    <property type="entry name" value="G-PROTEIN COUPLED RECEPTOR"/>
    <property type="match status" value="1"/>
</dbReference>
<evidence type="ECO:0000256" key="6">
    <source>
        <dbReference type="ARBA" id="ARBA00023170"/>
    </source>
</evidence>
<evidence type="ECO:0000256" key="8">
    <source>
        <dbReference type="SAM" id="Phobius"/>
    </source>
</evidence>
<feature type="transmembrane region" description="Helical" evidence="8">
    <location>
        <begin position="206"/>
        <end position="227"/>
    </location>
</feature>
<dbReference type="GeneTree" id="ENSGT01030000234518"/>
<feature type="transmembrane region" description="Helical" evidence="8">
    <location>
        <begin position="120"/>
        <end position="141"/>
    </location>
</feature>
<evidence type="ECO:0000256" key="5">
    <source>
        <dbReference type="ARBA" id="ARBA00023136"/>
    </source>
</evidence>
<comment type="subcellular location">
    <subcellularLocation>
        <location evidence="1">Membrane</location>
        <topology evidence="1">Multi-pass membrane protein</topology>
    </subcellularLocation>
</comment>
<reference evidence="10 11" key="1">
    <citation type="journal article" date="2019" name="Proc. Natl. Acad. Sci. U.S.A.">
        <title>Regulatory changes in pterin and carotenoid genes underlie balanced color polymorphisms in the wall lizard.</title>
        <authorList>
            <person name="Andrade P."/>
            <person name="Pinho C."/>
            <person name="Perez I de Lanuza G."/>
            <person name="Afonso S."/>
            <person name="Brejcha J."/>
            <person name="Rubin C.J."/>
            <person name="Wallerman O."/>
            <person name="Pereira P."/>
            <person name="Sabatino S.J."/>
            <person name="Bellati A."/>
            <person name="Pellitteri-Rosa D."/>
            <person name="Bosakova Z."/>
            <person name="Bunikis I."/>
            <person name="Carretero M.A."/>
            <person name="Feiner N."/>
            <person name="Marsik P."/>
            <person name="Pauperio F."/>
            <person name="Salvi D."/>
            <person name="Soler L."/>
            <person name="While G.M."/>
            <person name="Uller T."/>
            <person name="Font E."/>
            <person name="Andersson L."/>
            <person name="Carneiro M."/>
        </authorList>
    </citation>
    <scope>NUCLEOTIDE SEQUENCE</scope>
</reference>
<dbReference type="InterPro" id="IPR000276">
    <property type="entry name" value="GPCR_Rhodpsn"/>
</dbReference>
<dbReference type="SUPFAM" id="SSF81321">
    <property type="entry name" value="Family A G protein-coupled receptor-like"/>
    <property type="match status" value="1"/>
</dbReference>
<dbReference type="Pfam" id="PF00001">
    <property type="entry name" value="7tm_1"/>
    <property type="match status" value="1"/>
</dbReference>
<dbReference type="RefSeq" id="XP_028607011.1">
    <property type="nucleotide sequence ID" value="XM_028751178.1"/>
</dbReference>
<dbReference type="GeneID" id="114607748"/>
<evidence type="ECO:0000313" key="11">
    <source>
        <dbReference type="Proteomes" id="UP000472272"/>
    </source>
</evidence>
<name>A0A670JK64_PODMU</name>
<gene>
    <name evidence="10" type="primary">LOC114607748</name>
</gene>
<dbReference type="PRINTS" id="PR01157">
    <property type="entry name" value="P2YPURNOCPTR"/>
</dbReference>
<keyword evidence="6" id="KW-0675">Receptor</keyword>
<dbReference type="InterPro" id="IPR017452">
    <property type="entry name" value="GPCR_Rhodpsn_7TM"/>
</dbReference>
<dbReference type="OMA" id="FRIYYLY"/>
<evidence type="ECO:0000256" key="1">
    <source>
        <dbReference type="ARBA" id="ARBA00004141"/>
    </source>
</evidence>
<dbReference type="Proteomes" id="UP000472272">
    <property type="component" value="Chromosome 12"/>
</dbReference>
<organism evidence="10 11">
    <name type="scientific">Podarcis muralis</name>
    <name type="common">Wall lizard</name>
    <name type="synonym">Lacerta muralis</name>
    <dbReference type="NCBI Taxonomy" id="64176"/>
    <lineage>
        <taxon>Eukaryota</taxon>
        <taxon>Metazoa</taxon>
        <taxon>Chordata</taxon>
        <taxon>Craniata</taxon>
        <taxon>Vertebrata</taxon>
        <taxon>Euteleostomi</taxon>
        <taxon>Lepidosauria</taxon>
        <taxon>Squamata</taxon>
        <taxon>Bifurcata</taxon>
        <taxon>Unidentata</taxon>
        <taxon>Episquamata</taxon>
        <taxon>Laterata</taxon>
        <taxon>Lacertibaenia</taxon>
        <taxon>Lacertidae</taxon>
        <taxon>Podarcis</taxon>
    </lineage>
</organism>
<reference evidence="10" key="3">
    <citation type="submission" date="2025-09" db="UniProtKB">
        <authorList>
            <consortium name="Ensembl"/>
        </authorList>
    </citation>
    <scope>IDENTIFICATION</scope>
</reference>
<dbReference type="KEGG" id="pmua:114607748"/>
<keyword evidence="11" id="KW-1185">Reference proteome</keyword>
<dbReference type="PANTHER" id="PTHR24237:SF35">
    <property type="entry name" value="G-PROTEIN COUPLED RECEPTOR 141-RELATED"/>
    <property type="match status" value="1"/>
</dbReference>
<evidence type="ECO:0000259" key="9">
    <source>
        <dbReference type="PROSITE" id="PS50262"/>
    </source>
</evidence>
<dbReference type="GO" id="GO:0004930">
    <property type="term" value="F:G protein-coupled receptor activity"/>
    <property type="evidence" value="ECO:0007669"/>
    <property type="project" value="UniProtKB-KW"/>
</dbReference>
<evidence type="ECO:0000256" key="2">
    <source>
        <dbReference type="ARBA" id="ARBA00022692"/>
    </source>
</evidence>
<feature type="transmembrane region" description="Helical" evidence="8">
    <location>
        <begin position="248"/>
        <end position="271"/>
    </location>
</feature>
<feature type="transmembrane region" description="Helical" evidence="8">
    <location>
        <begin position="41"/>
        <end position="66"/>
    </location>
</feature>
<evidence type="ECO:0000256" key="4">
    <source>
        <dbReference type="ARBA" id="ARBA00023040"/>
    </source>
</evidence>
<keyword evidence="4" id="KW-0297">G-protein coupled receptor</keyword>
<dbReference type="GO" id="GO:0016020">
    <property type="term" value="C:membrane"/>
    <property type="evidence" value="ECO:0007669"/>
    <property type="project" value="UniProtKB-SubCell"/>
</dbReference>
<evidence type="ECO:0000256" key="3">
    <source>
        <dbReference type="ARBA" id="ARBA00022989"/>
    </source>
</evidence>
<keyword evidence="3 8" id="KW-1133">Transmembrane helix</keyword>
<dbReference type="OrthoDB" id="9947118at2759"/>
<dbReference type="Gene3D" id="1.20.1070.10">
    <property type="entry name" value="Rhodopsin 7-helix transmembrane proteins"/>
    <property type="match status" value="1"/>
</dbReference>
<accession>A0A670JK64</accession>
<dbReference type="Ensembl" id="ENSPMRT00000025381.1">
    <property type="protein sequence ID" value="ENSPMRP00000023919.1"/>
    <property type="gene ID" value="ENSPMRG00000015482.1"/>
</dbReference>
<feature type="domain" description="G-protein coupled receptors family 1 profile" evidence="9">
    <location>
        <begin position="56"/>
        <end position="270"/>
    </location>
</feature>
<feature type="transmembrane region" description="Helical" evidence="8">
    <location>
        <begin position="78"/>
        <end position="100"/>
    </location>
</feature>
<proteinExistence type="predicted"/>
<evidence type="ECO:0000313" key="10">
    <source>
        <dbReference type="Ensembl" id="ENSPMRP00000023919.1"/>
    </source>
</evidence>
<dbReference type="GO" id="GO:0008142">
    <property type="term" value="F:oxysterol binding"/>
    <property type="evidence" value="ECO:0007669"/>
    <property type="project" value="InterPro"/>
</dbReference>
<feature type="transmembrane region" description="Helical" evidence="8">
    <location>
        <begin position="153"/>
        <end position="175"/>
    </location>
</feature>